<proteinExistence type="predicted"/>
<name>A0A151JXA8_9HYME</name>
<organism evidence="1 2">
    <name type="scientific">Trachymyrmex septentrionalis</name>
    <dbReference type="NCBI Taxonomy" id="34720"/>
    <lineage>
        <taxon>Eukaryota</taxon>
        <taxon>Metazoa</taxon>
        <taxon>Ecdysozoa</taxon>
        <taxon>Arthropoda</taxon>
        <taxon>Hexapoda</taxon>
        <taxon>Insecta</taxon>
        <taxon>Pterygota</taxon>
        <taxon>Neoptera</taxon>
        <taxon>Endopterygota</taxon>
        <taxon>Hymenoptera</taxon>
        <taxon>Apocrita</taxon>
        <taxon>Aculeata</taxon>
        <taxon>Formicoidea</taxon>
        <taxon>Formicidae</taxon>
        <taxon>Myrmicinae</taxon>
        <taxon>Trachymyrmex</taxon>
    </lineage>
</organism>
<evidence type="ECO:0000313" key="2">
    <source>
        <dbReference type="Proteomes" id="UP000078541"/>
    </source>
</evidence>
<keyword evidence="2" id="KW-1185">Reference proteome</keyword>
<dbReference type="EMBL" id="KQ981578">
    <property type="protein sequence ID" value="KYN39753.1"/>
    <property type="molecule type" value="Genomic_DNA"/>
</dbReference>
<sequence length="74" mass="8562">MHFEIVDKCMAKANSSESKNPSLLMSESFQIFPSTLFGNLDLTISDLAASNIKLYIIRIFYFKLSHLYKYCIFI</sequence>
<gene>
    <name evidence="1" type="ORF">ALC56_05861</name>
</gene>
<accession>A0A151JXA8</accession>
<dbReference type="AlphaFoldDB" id="A0A151JXA8"/>
<evidence type="ECO:0000313" key="1">
    <source>
        <dbReference type="EMBL" id="KYN39753.1"/>
    </source>
</evidence>
<dbReference type="Proteomes" id="UP000078541">
    <property type="component" value="Unassembled WGS sequence"/>
</dbReference>
<reference evidence="1 2" key="1">
    <citation type="submission" date="2016-03" db="EMBL/GenBank/DDBJ databases">
        <title>Trachymyrmex septentrionalis WGS genome.</title>
        <authorList>
            <person name="Nygaard S."/>
            <person name="Hu H."/>
            <person name="Boomsma J."/>
            <person name="Zhang G."/>
        </authorList>
    </citation>
    <scope>NUCLEOTIDE SEQUENCE [LARGE SCALE GENOMIC DNA]</scope>
    <source>
        <strain evidence="1">Tsep2-gDNA-1</strain>
        <tissue evidence="1">Whole body</tissue>
    </source>
</reference>
<protein>
    <submittedName>
        <fullName evidence="1">Uncharacterized protein</fullName>
    </submittedName>
</protein>